<gene>
    <name evidence="2" type="ORF">PHPALM_30491</name>
</gene>
<protein>
    <submittedName>
        <fullName evidence="2">Uncharacterized protein</fullName>
    </submittedName>
</protein>
<evidence type="ECO:0000313" key="2">
    <source>
        <dbReference type="EMBL" id="POM60627.1"/>
    </source>
</evidence>
<reference evidence="2 3" key="1">
    <citation type="journal article" date="2017" name="Genome Biol. Evol.">
        <title>Phytophthora megakarya and P. palmivora, closely related causal agents of cacao black pod rot, underwent increases in genome sizes and gene numbers by different mechanisms.</title>
        <authorList>
            <person name="Ali S.S."/>
            <person name="Shao J."/>
            <person name="Lary D.J."/>
            <person name="Kronmiller B."/>
            <person name="Shen D."/>
            <person name="Strem M.D."/>
            <person name="Amoako-Attah I."/>
            <person name="Akrofi A.Y."/>
            <person name="Begoude B.A."/>
            <person name="Ten Hoopen G.M."/>
            <person name="Coulibaly K."/>
            <person name="Kebe B.I."/>
            <person name="Melnick R.L."/>
            <person name="Guiltinan M.J."/>
            <person name="Tyler B.M."/>
            <person name="Meinhardt L.W."/>
            <person name="Bailey B.A."/>
        </authorList>
    </citation>
    <scope>NUCLEOTIDE SEQUENCE [LARGE SCALE GENOMIC DNA]</scope>
    <source>
        <strain evidence="3">sbr112.9</strain>
    </source>
</reference>
<dbReference type="OrthoDB" id="126982at2759"/>
<accession>A0A2P4X4Y4</accession>
<organism evidence="2 3">
    <name type="scientific">Phytophthora palmivora</name>
    <dbReference type="NCBI Taxonomy" id="4796"/>
    <lineage>
        <taxon>Eukaryota</taxon>
        <taxon>Sar</taxon>
        <taxon>Stramenopiles</taxon>
        <taxon>Oomycota</taxon>
        <taxon>Peronosporomycetes</taxon>
        <taxon>Peronosporales</taxon>
        <taxon>Peronosporaceae</taxon>
        <taxon>Phytophthora</taxon>
    </lineage>
</organism>
<dbReference type="AlphaFoldDB" id="A0A2P4X4Y4"/>
<name>A0A2P4X4Y4_9STRA</name>
<feature type="region of interest" description="Disordered" evidence="1">
    <location>
        <begin position="36"/>
        <end position="63"/>
    </location>
</feature>
<keyword evidence="3" id="KW-1185">Reference proteome</keyword>
<dbReference type="Proteomes" id="UP000237271">
    <property type="component" value="Unassembled WGS sequence"/>
</dbReference>
<comment type="caution">
    <text evidence="2">The sequence shown here is derived from an EMBL/GenBank/DDBJ whole genome shotgun (WGS) entry which is preliminary data.</text>
</comment>
<sequence length="522" mass="57234">MRGSLEYLLKEGGHNINPRLGSKYVKIQRDILIDSPHKPHGHAPSKVAADCCHSGTGKQSLQPSDTELRADDFVAWLLTLRTTVSTQLSFSALNTHSAGLFNLFRVYKEDMSKTLERGLGDHFKGLKRAIAKESATGAGQAMKLGKDPLPFDLYKFLGFSMLCDSSVDLVFARTYMVVAWNLMCRSANAFGILLKHMEWRDDALCIYNDQAGNRPRDPRPVYADPLEPEVCPILALGIYWSVFSFGRFDGKLFPGGSQYDRFRKELVRVLQRFGGAYETSSKPSEIGTRSLRKGAATFASSRLTACPSSTAVNLRAGWSQGCVQNTYLWYESAGDMHVGRTVAGLAPNSHHFSCLPPHFECCDDEVEQAVSVVYPGAPRCVHYILELALASLAYHRTNLPASHCLFCTPLFASESMLTGSSERLKGGKFPGTSKLNATGVPPHVSILSNMASLQHSAEKTLAKIDSSCKAVVNDIMEELERRATGSGTVTYDDLNGMIMRSLDSAGVTYIKHGCFGNVVHPV</sequence>
<proteinExistence type="predicted"/>
<evidence type="ECO:0000313" key="3">
    <source>
        <dbReference type="Proteomes" id="UP000237271"/>
    </source>
</evidence>
<dbReference type="EMBL" id="NCKW01016845">
    <property type="protein sequence ID" value="POM60627.1"/>
    <property type="molecule type" value="Genomic_DNA"/>
</dbReference>
<evidence type="ECO:0000256" key="1">
    <source>
        <dbReference type="SAM" id="MobiDB-lite"/>
    </source>
</evidence>